<dbReference type="Pfam" id="PF00069">
    <property type="entry name" value="Pkinase"/>
    <property type="match status" value="1"/>
</dbReference>
<dbReference type="PANTHER" id="PTHR43289:SF34">
    <property type="entry name" value="SERINE_THREONINE-PROTEIN KINASE YBDM-RELATED"/>
    <property type="match status" value="1"/>
</dbReference>
<dbReference type="PANTHER" id="PTHR43289">
    <property type="entry name" value="MITOGEN-ACTIVATED PROTEIN KINASE KINASE KINASE 20-RELATED"/>
    <property type="match status" value="1"/>
</dbReference>
<dbReference type="FunFam" id="1.10.510.10:FF:000021">
    <property type="entry name" value="Serine/threonine protein kinase"/>
    <property type="match status" value="1"/>
</dbReference>
<dbReference type="EC" id="2.7.11.1" evidence="1"/>
<evidence type="ECO:0000256" key="2">
    <source>
        <dbReference type="ARBA" id="ARBA00022527"/>
    </source>
</evidence>
<dbReference type="CDD" id="cd14014">
    <property type="entry name" value="STKc_PknB_like"/>
    <property type="match status" value="1"/>
</dbReference>
<comment type="catalytic activity">
    <reaction evidence="8">
        <text>L-seryl-[protein] + ATP = O-phospho-L-seryl-[protein] + ADP + H(+)</text>
        <dbReference type="Rhea" id="RHEA:17989"/>
        <dbReference type="Rhea" id="RHEA-COMP:9863"/>
        <dbReference type="Rhea" id="RHEA-COMP:11604"/>
        <dbReference type="ChEBI" id="CHEBI:15378"/>
        <dbReference type="ChEBI" id="CHEBI:29999"/>
        <dbReference type="ChEBI" id="CHEBI:30616"/>
        <dbReference type="ChEBI" id="CHEBI:83421"/>
        <dbReference type="ChEBI" id="CHEBI:456216"/>
        <dbReference type="EC" id="2.7.11.1"/>
    </reaction>
</comment>
<name>A0A6S6R8L1_9FIRM</name>
<evidence type="ECO:0000256" key="3">
    <source>
        <dbReference type="ARBA" id="ARBA00022679"/>
    </source>
</evidence>
<evidence type="ECO:0000256" key="8">
    <source>
        <dbReference type="ARBA" id="ARBA00048679"/>
    </source>
</evidence>
<organism evidence="9 10">
    <name type="scientific">Anaerocolumna cellulosilytica</name>
    <dbReference type="NCBI Taxonomy" id="433286"/>
    <lineage>
        <taxon>Bacteria</taxon>
        <taxon>Bacillati</taxon>
        <taxon>Bacillota</taxon>
        <taxon>Clostridia</taxon>
        <taxon>Lachnospirales</taxon>
        <taxon>Lachnospiraceae</taxon>
        <taxon>Anaerocolumna</taxon>
    </lineage>
</organism>
<dbReference type="Gene3D" id="1.10.510.10">
    <property type="entry name" value="Transferase(Phosphotransferase) domain 1"/>
    <property type="match status" value="1"/>
</dbReference>
<protein>
    <recommendedName>
        <fullName evidence="1">non-specific serine/threonine protein kinase</fullName>
        <ecNumber evidence="1">2.7.11.1</ecNumber>
    </recommendedName>
</protein>
<keyword evidence="5 9" id="KW-0418">Kinase</keyword>
<dbReference type="GO" id="GO:0005524">
    <property type="term" value="F:ATP binding"/>
    <property type="evidence" value="ECO:0007669"/>
    <property type="project" value="UniProtKB-UniRule"/>
</dbReference>
<dbReference type="PROSITE" id="PS00107">
    <property type="entry name" value="PROTEIN_KINASE_ATP"/>
    <property type="match status" value="1"/>
</dbReference>
<dbReference type="InterPro" id="IPR017441">
    <property type="entry name" value="Protein_kinase_ATP_BS"/>
</dbReference>
<dbReference type="PROSITE" id="PS50011">
    <property type="entry name" value="PROTEIN_KINASE_DOM"/>
    <property type="match status" value="1"/>
</dbReference>
<dbReference type="RefSeq" id="WP_184093978.1">
    <property type="nucleotide sequence ID" value="NZ_AP023367.1"/>
</dbReference>
<keyword evidence="6" id="KW-0067">ATP-binding</keyword>
<keyword evidence="4" id="KW-0547">Nucleotide-binding</keyword>
<reference evidence="9 10" key="1">
    <citation type="journal article" date="2016" name="Int. J. Syst. Evol. Microbiol.">
        <title>Descriptions of Anaerotaenia torta gen. nov., sp. nov. and Anaerocolumna cellulosilytica gen. nov., sp. nov. isolated from a methanogenic reactor of cattle waste.</title>
        <authorList>
            <person name="Uek A."/>
            <person name="Ohtaki Y."/>
            <person name="Kaku N."/>
            <person name="Ueki K."/>
        </authorList>
    </citation>
    <scope>NUCLEOTIDE SEQUENCE [LARGE SCALE GENOMIC DNA]</scope>
    <source>
        <strain evidence="9 10">SN021</strain>
    </source>
</reference>
<keyword evidence="10" id="KW-1185">Reference proteome</keyword>
<keyword evidence="3" id="KW-0808">Transferase</keyword>
<dbReference type="PROSITE" id="PS51178">
    <property type="entry name" value="PASTA"/>
    <property type="match status" value="3"/>
</dbReference>
<dbReference type="Pfam" id="PF03793">
    <property type="entry name" value="PASTA"/>
    <property type="match status" value="3"/>
</dbReference>
<dbReference type="GO" id="GO:0004674">
    <property type="term" value="F:protein serine/threonine kinase activity"/>
    <property type="evidence" value="ECO:0007669"/>
    <property type="project" value="UniProtKB-KW"/>
</dbReference>
<dbReference type="EMBL" id="AP023367">
    <property type="protein sequence ID" value="BCJ95281.1"/>
    <property type="molecule type" value="Genomic_DNA"/>
</dbReference>
<dbReference type="Gene3D" id="3.30.10.20">
    <property type="match status" value="3"/>
</dbReference>
<dbReference type="InterPro" id="IPR008271">
    <property type="entry name" value="Ser/Thr_kinase_AS"/>
</dbReference>
<evidence type="ECO:0000313" key="10">
    <source>
        <dbReference type="Proteomes" id="UP000515561"/>
    </source>
</evidence>
<dbReference type="CDD" id="cd06577">
    <property type="entry name" value="PASTA_pknB"/>
    <property type="match status" value="3"/>
</dbReference>
<dbReference type="InterPro" id="IPR011009">
    <property type="entry name" value="Kinase-like_dom_sf"/>
</dbReference>
<dbReference type="KEGG" id="acel:acsn021_28500"/>
<gene>
    <name evidence="9" type="ORF">acsn021_28500</name>
</gene>
<dbReference type="Gene3D" id="3.30.200.20">
    <property type="entry name" value="Phosphorylase Kinase, domain 1"/>
    <property type="match status" value="1"/>
</dbReference>
<dbReference type="SMART" id="SM00740">
    <property type="entry name" value="PASTA"/>
    <property type="match status" value="3"/>
</dbReference>
<sequence length="722" mass="79115">MLRPGMFISDRYEIIDKVGSGGMADVYKARCHRLNRFVAIKVLKPEYSDDKNFVKKFRGEAQSAAGLSHPNIVSVYDVGDDNGLHYIVMELVEGITLKNFIERKGKLDIKEAVGIGIQIAMGMEAAHLNHIIHRDIKPQNIIISREGKVKVTDFGIAKATNSNTITSNAMGSVHYLSPEQARGGYSDEKSDIYSLGVTLYEMLSGQVPFAGDNTVSVALLHIQGEATPLRELDPNIPLSIEKIVQKCMQKKPERRYLTASELITDLKRSISNPNGDFVVIPPAAVSDSPTIMISDDEVNHIKNATKSTADFDTTADLFQATDGRRTKTEVVEETAEEEDDLDRVDPRVEKIVFIGSIAAGVVLVILIIFIVVNILNLFPSGNKNNNDPEPTITVTPSPSPTPEVEEVETIILPSVVGLSLEDAKKQLYELSQSLNIVSKEAASNDFKEGIVFEQSLKQGTEVNADAKIELSVSTGAESFEIPNVYNLTDSQAVTKLEEKGLVVEHEFEDNDEIEEGRIIKTSPERGKQVVKGDTVVVFVSNGPQTVNVPDLLGSTKSEAESKLNALGLKLGNVTEDYSETYEKDKVMKQGQASGTAVKKDTTVDIVISRGSGVIQQPEYTSYFGQVNVNENPFDYSGDSGIIKFILDQKGTSTVIEKTELTYDDFPYAVDIVTDSKANATLHMYVGRYADAGADGAVQENGVYVVYEQYPTSWKVHLNPVTN</sequence>
<proteinExistence type="predicted"/>
<dbReference type="PROSITE" id="PS00108">
    <property type="entry name" value="PROTEIN_KINASE_ST"/>
    <property type="match status" value="1"/>
</dbReference>
<evidence type="ECO:0000256" key="4">
    <source>
        <dbReference type="ARBA" id="ARBA00022741"/>
    </source>
</evidence>
<dbReference type="FunFam" id="3.30.200.20:FF:000035">
    <property type="entry name" value="Serine/threonine protein kinase Stk1"/>
    <property type="match status" value="1"/>
</dbReference>
<comment type="catalytic activity">
    <reaction evidence="7">
        <text>L-threonyl-[protein] + ATP = O-phospho-L-threonyl-[protein] + ADP + H(+)</text>
        <dbReference type="Rhea" id="RHEA:46608"/>
        <dbReference type="Rhea" id="RHEA-COMP:11060"/>
        <dbReference type="Rhea" id="RHEA-COMP:11605"/>
        <dbReference type="ChEBI" id="CHEBI:15378"/>
        <dbReference type="ChEBI" id="CHEBI:30013"/>
        <dbReference type="ChEBI" id="CHEBI:30616"/>
        <dbReference type="ChEBI" id="CHEBI:61977"/>
        <dbReference type="ChEBI" id="CHEBI:456216"/>
        <dbReference type="EC" id="2.7.11.1"/>
    </reaction>
</comment>
<evidence type="ECO:0000256" key="6">
    <source>
        <dbReference type="ARBA" id="ARBA00022840"/>
    </source>
</evidence>
<dbReference type="AlphaFoldDB" id="A0A6S6R8L1"/>
<dbReference type="InterPro" id="IPR000719">
    <property type="entry name" value="Prot_kinase_dom"/>
</dbReference>
<dbReference type="InterPro" id="IPR005543">
    <property type="entry name" value="PASTA_dom"/>
</dbReference>
<keyword evidence="2" id="KW-0723">Serine/threonine-protein kinase</keyword>
<evidence type="ECO:0000313" key="9">
    <source>
        <dbReference type="EMBL" id="BCJ95281.1"/>
    </source>
</evidence>
<dbReference type="SUPFAM" id="SSF56112">
    <property type="entry name" value="Protein kinase-like (PK-like)"/>
    <property type="match status" value="1"/>
</dbReference>
<dbReference type="SMART" id="SM00220">
    <property type="entry name" value="S_TKc"/>
    <property type="match status" value="1"/>
</dbReference>
<dbReference type="NCBIfam" id="NF033483">
    <property type="entry name" value="PknB_PASTA_kin"/>
    <property type="match status" value="1"/>
</dbReference>
<evidence type="ECO:0000256" key="5">
    <source>
        <dbReference type="ARBA" id="ARBA00022777"/>
    </source>
</evidence>
<evidence type="ECO:0000256" key="1">
    <source>
        <dbReference type="ARBA" id="ARBA00012513"/>
    </source>
</evidence>
<dbReference type="Proteomes" id="UP000515561">
    <property type="component" value="Chromosome"/>
</dbReference>
<accession>A0A6S6R8L1</accession>
<evidence type="ECO:0000256" key="7">
    <source>
        <dbReference type="ARBA" id="ARBA00047899"/>
    </source>
</evidence>